<dbReference type="AlphaFoldDB" id="A0AAW1X6I1"/>
<sequence length="137" mass="15882">MLNQRWQKIQKYVNKFSGCIAGINQRNESGKMEQDKIAEAKKVFEAQEKSKLDHAWILLRHQPKWIGIMQEMDSKKSKKRSNTCTTNISSSSTASTHIDIEDDMNTCDPVSRPPGRKVEKRKLKETTDQLVRIQKLH</sequence>
<feature type="compositionally biased region" description="Low complexity" evidence="1">
    <location>
        <begin position="82"/>
        <end position="96"/>
    </location>
</feature>
<feature type="region of interest" description="Disordered" evidence="1">
    <location>
        <begin position="73"/>
        <end position="137"/>
    </location>
</feature>
<dbReference type="EMBL" id="JBEDUW010000004">
    <property type="protein sequence ID" value="KAK9932588.1"/>
    <property type="molecule type" value="Genomic_DNA"/>
</dbReference>
<dbReference type="Pfam" id="PF14303">
    <property type="entry name" value="NAM-associated"/>
    <property type="match status" value="1"/>
</dbReference>
<comment type="caution">
    <text evidence="3">The sequence shown here is derived from an EMBL/GenBank/DDBJ whole genome shotgun (WGS) entry which is preliminary data.</text>
</comment>
<reference evidence="3 4" key="1">
    <citation type="journal article" date="2023" name="G3 (Bethesda)">
        <title>A chromosome-length genome assembly and annotation of blackberry (Rubus argutus, cv. 'Hillquist').</title>
        <authorList>
            <person name="Bruna T."/>
            <person name="Aryal R."/>
            <person name="Dudchenko O."/>
            <person name="Sargent D.J."/>
            <person name="Mead D."/>
            <person name="Buti M."/>
            <person name="Cavallini A."/>
            <person name="Hytonen T."/>
            <person name="Andres J."/>
            <person name="Pham M."/>
            <person name="Weisz D."/>
            <person name="Mascagni F."/>
            <person name="Usai G."/>
            <person name="Natali L."/>
            <person name="Bassil N."/>
            <person name="Fernandez G.E."/>
            <person name="Lomsadze A."/>
            <person name="Armour M."/>
            <person name="Olukolu B."/>
            <person name="Poorten T."/>
            <person name="Britton C."/>
            <person name="Davik J."/>
            <person name="Ashrafi H."/>
            <person name="Aiden E.L."/>
            <person name="Borodovsky M."/>
            <person name="Worthington M."/>
        </authorList>
    </citation>
    <scope>NUCLEOTIDE SEQUENCE [LARGE SCALE GENOMIC DNA]</scope>
    <source>
        <strain evidence="3">PI 553951</strain>
    </source>
</reference>
<feature type="domain" description="No apical meristem-associated C-terminal" evidence="2">
    <location>
        <begin position="51"/>
        <end position="130"/>
    </location>
</feature>
<keyword evidence="4" id="KW-1185">Reference proteome</keyword>
<protein>
    <recommendedName>
        <fullName evidence="2">No apical meristem-associated C-terminal domain-containing protein</fullName>
    </recommendedName>
</protein>
<evidence type="ECO:0000313" key="3">
    <source>
        <dbReference type="EMBL" id="KAK9932588.1"/>
    </source>
</evidence>
<gene>
    <name evidence="3" type="ORF">M0R45_019819</name>
</gene>
<organism evidence="3 4">
    <name type="scientific">Rubus argutus</name>
    <name type="common">Southern blackberry</name>
    <dbReference type="NCBI Taxonomy" id="59490"/>
    <lineage>
        <taxon>Eukaryota</taxon>
        <taxon>Viridiplantae</taxon>
        <taxon>Streptophyta</taxon>
        <taxon>Embryophyta</taxon>
        <taxon>Tracheophyta</taxon>
        <taxon>Spermatophyta</taxon>
        <taxon>Magnoliopsida</taxon>
        <taxon>eudicotyledons</taxon>
        <taxon>Gunneridae</taxon>
        <taxon>Pentapetalae</taxon>
        <taxon>rosids</taxon>
        <taxon>fabids</taxon>
        <taxon>Rosales</taxon>
        <taxon>Rosaceae</taxon>
        <taxon>Rosoideae</taxon>
        <taxon>Rosoideae incertae sedis</taxon>
        <taxon>Rubus</taxon>
    </lineage>
</organism>
<dbReference type="InterPro" id="IPR029466">
    <property type="entry name" value="NAM-associated_C"/>
</dbReference>
<dbReference type="PANTHER" id="PTHR45125:SF51">
    <property type="entry name" value="F21J9.4-RELATED"/>
    <property type="match status" value="1"/>
</dbReference>
<name>A0AAW1X6I1_RUBAR</name>
<proteinExistence type="predicted"/>
<dbReference type="PANTHER" id="PTHR45125">
    <property type="entry name" value="F21J9.4-RELATED"/>
    <property type="match status" value="1"/>
</dbReference>
<evidence type="ECO:0000256" key="1">
    <source>
        <dbReference type="SAM" id="MobiDB-lite"/>
    </source>
</evidence>
<accession>A0AAW1X6I1</accession>
<evidence type="ECO:0000259" key="2">
    <source>
        <dbReference type="Pfam" id="PF14303"/>
    </source>
</evidence>
<dbReference type="Proteomes" id="UP001457282">
    <property type="component" value="Unassembled WGS sequence"/>
</dbReference>
<evidence type="ECO:0000313" key="4">
    <source>
        <dbReference type="Proteomes" id="UP001457282"/>
    </source>
</evidence>